<evidence type="ECO:0000256" key="3">
    <source>
        <dbReference type="ARBA" id="ARBA00022777"/>
    </source>
</evidence>
<dbReference type="InterPro" id="IPR019734">
    <property type="entry name" value="TPR_rpt"/>
</dbReference>
<dbReference type="PANTHER" id="PTHR43289">
    <property type="entry name" value="MITOGEN-ACTIVATED PROTEIN KINASE KINASE KINASE 20-RELATED"/>
    <property type="match status" value="1"/>
</dbReference>
<dbReference type="CDD" id="cd14014">
    <property type="entry name" value="STKc_PknB_like"/>
    <property type="match status" value="1"/>
</dbReference>
<gene>
    <name evidence="7" type="ORF">ENE75_20780</name>
</gene>
<dbReference type="Pfam" id="PF13424">
    <property type="entry name" value="TPR_12"/>
    <property type="match status" value="2"/>
</dbReference>
<dbReference type="Gene3D" id="1.10.510.10">
    <property type="entry name" value="Transferase(Phosphotransferase) domain 1"/>
    <property type="match status" value="1"/>
</dbReference>
<comment type="caution">
    <text evidence="7">The sequence shown here is derived from an EMBL/GenBank/DDBJ whole genome shotgun (WGS) entry which is preliminary data.</text>
</comment>
<evidence type="ECO:0000256" key="2">
    <source>
        <dbReference type="ARBA" id="ARBA00022741"/>
    </source>
</evidence>
<organism evidence="7 8">
    <name type="scientific">Rubrivivax albus</name>
    <dbReference type="NCBI Taxonomy" id="2499835"/>
    <lineage>
        <taxon>Bacteria</taxon>
        <taxon>Pseudomonadati</taxon>
        <taxon>Pseudomonadota</taxon>
        <taxon>Betaproteobacteria</taxon>
        <taxon>Burkholderiales</taxon>
        <taxon>Sphaerotilaceae</taxon>
        <taxon>Rubrivivax</taxon>
    </lineage>
</organism>
<accession>A0A437JPP9</accession>
<dbReference type="AlphaFoldDB" id="A0A437JPP9"/>
<evidence type="ECO:0000313" key="7">
    <source>
        <dbReference type="EMBL" id="RVT48802.1"/>
    </source>
</evidence>
<keyword evidence="7" id="KW-0723">Serine/threonine-protein kinase</keyword>
<protein>
    <submittedName>
        <fullName evidence="7">Serine/threonine protein kinase</fullName>
    </submittedName>
</protein>
<dbReference type="GO" id="GO:0005524">
    <property type="term" value="F:ATP binding"/>
    <property type="evidence" value="ECO:0007669"/>
    <property type="project" value="UniProtKB-KW"/>
</dbReference>
<evidence type="ECO:0000256" key="4">
    <source>
        <dbReference type="ARBA" id="ARBA00022840"/>
    </source>
</evidence>
<keyword evidence="4" id="KW-0067">ATP-binding</keyword>
<reference evidence="7 8" key="1">
    <citation type="submission" date="2019-01" db="EMBL/GenBank/DDBJ databases">
        <authorList>
            <person name="Chen W.-M."/>
        </authorList>
    </citation>
    <scope>NUCLEOTIDE SEQUENCE [LARGE SCALE GENOMIC DNA]</scope>
    <source>
        <strain evidence="7 8">ICH-3</strain>
    </source>
</reference>
<keyword evidence="2" id="KW-0547">Nucleotide-binding</keyword>
<dbReference type="Gene3D" id="1.25.40.10">
    <property type="entry name" value="Tetratricopeptide repeat domain"/>
    <property type="match status" value="2"/>
</dbReference>
<dbReference type="InterPro" id="IPR000719">
    <property type="entry name" value="Prot_kinase_dom"/>
</dbReference>
<evidence type="ECO:0000313" key="8">
    <source>
        <dbReference type="Proteomes" id="UP000288178"/>
    </source>
</evidence>
<feature type="domain" description="Protein kinase" evidence="6">
    <location>
        <begin position="88"/>
        <end position="375"/>
    </location>
</feature>
<dbReference type="PROSITE" id="PS00108">
    <property type="entry name" value="PROTEIN_KINASE_ST"/>
    <property type="match status" value="1"/>
</dbReference>
<dbReference type="SMART" id="SM00220">
    <property type="entry name" value="S_TKc"/>
    <property type="match status" value="1"/>
</dbReference>
<dbReference type="OrthoDB" id="9791419at2"/>
<keyword evidence="8" id="KW-1185">Reference proteome</keyword>
<name>A0A437JPP9_9BURK</name>
<dbReference type="Proteomes" id="UP000288178">
    <property type="component" value="Unassembled WGS sequence"/>
</dbReference>
<dbReference type="SUPFAM" id="SSF48452">
    <property type="entry name" value="TPR-like"/>
    <property type="match status" value="2"/>
</dbReference>
<dbReference type="RefSeq" id="WP_128200286.1">
    <property type="nucleotide sequence ID" value="NZ_SACT01000009.1"/>
</dbReference>
<evidence type="ECO:0000259" key="6">
    <source>
        <dbReference type="PROSITE" id="PS50011"/>
    </source>
</evidence>
<proteinExistence type="predicted"/>
<dbReference type="SUPFAM" id="SSF56112">
    <property type="entry name" value="Protein kinase-like (PK-like)"/>
    <property type="match status" value="1"/>
</dbReference>
<sequence>MDETRWRRLQALFAEAVDLAEPARAEYIAKACGTDAALADALRSLLQADAATDASKGQDPVPAAVAQAAAQWVAEGRRGLVGERLGPWRITAHLADGGMGAVYLAERADDQYEQVAAVKLLNPALVGDDSRARLAAERQILARLTHPHIARLLDGGTTADGAPYLVMEFVDGEPIDAWCQHQGLGTAARLRLFAQVCRAVDHAHRNLVVHRDLKPSNILVDGSGVPKLLDFGIARLLDAEGVTRSGERLLTPSHAAPEQVTGGPVTTATDVYALGVLLYDLLTGRLPHADTPGNPAALARAIVETEPPRPSDAVSDGSSRRLQAQGERGGRLSPERLARELQGDLDNIVLMALRKEPERRYESAQALAQDIERFLAHRPVQARRDTLMYRGSKFLRRHPVSVPVSAVAIVLAVGGTAAFTWRLADERNRALAAERSAQRTADFTATLLESTQAEEGAARDVTVRDLLDKAAGRIEAELQADPEVAGRLRSALGRAYHSWSAYEQALQMHQSALQLLRSQHTGPHREVARVLSSLSDITHDQGELDASLDWALQAETMWREVGTPAEQADAQVLLGASYNALRRHADAEPVFRRALATLRGLDGGRDSEGLANAIFYLAYNLYSTGQLDEALTLYEETVAMRRRMKAPDVRLGELLRHVALVHYERGAIEAAEAAAREALQRLLAAYGDRGHPLLAGAQRLLAGLLIERGQIDEAARLTAESLATDRRHAGERHRWTAGSLDWHGLALMHQGRLTEARQMTELSLSIRREVLPADHGDLVRSHLMLGRIALADGQPASAERHLREALRVARVGENLHRAPTEDVLIVLGRAVAMQGRREEGRALTAEGAAMRRIGHHRRQVAEALLGLPPFVATASPEATDLATRLRDELVQRLGPEAPSVFELDRSLGAR</sequence>
<dbReference type="InterPro" id="IPR011009">
    <property type="entry name" value="Kinase-like_dom_sf"/>
</dbReference>
<evidence type="ECO:0000256" key="1">
    <source>
        <dbReference type="ARBA" id="ARBA00022679"/>
    </source>
</evidence>
<dbReference type="InterPro" id="IPR008271">
    <property type="entry name" value="Ser/Thr_kinase_AS"/>
</dbReference>
<keyword evidence="3 7" id="KW-0418">Kinase</keyword>
<dbReference type="GO" id="GO:0004674">
    <property type="term" value="F:protein serine/threonine kinase activity"/>
    <property type="evidence" value="ECO:0007669"/>
    <property type="project" value="UniProtKB-KW"/>
</dbReference>
<feature type="region of interest" description="Disordered" evidence="5">
    <location>
        <begin position="304"/>
        <end position="334"/>
    </location>
</feature>
<dbReference type="InterPro" id="IPR011990">
    <property type="entry name" value="TPR-like_helical_dom_sf"/>
</dbReference>
<dbReference type="SMART" id="SM00028">
    <property type="entry name" value="TPR"/>
    <property type="match status" value="5"/>
</dbReference>
<dbReference type="EMBL" id="SACT01000009">
    <property type="protein sequence ID" value="RVT48802.1"/>
    <property type="molecule type" value="Genomic_DNA"/>
</dbReference>
<dbReference type="PROSITE" id="PS50011">
    <property type="entry name" value="PROTEIN_KINASE_DOM"/>
    <property type="match status" value="1"/>
</dbReference>
<keyword evidence="1" id="KW-0808">Transferase</keyword>
<dbReference type="Gene3D" id="3.30.200.20">
    <property type="entry name" value="Phosphorylase Kinase, domain 1"/>
    <property type="match status" value="1"/>
</dbReference>
<evidence type="ECO:0000256" key="5">
    <source>
        <dbReference type="SAM" id="MobiDB-lite"/>
    </source>
</evidence>
<dbReference type="Pfam" id="PF00069">
    <property type="entry name" value="Pkinase"/>
    <property type="match status" value="1"/>
</dbReference>
<dbReference type="PANTHER" id="PTHR43289:SF34">
    <property type="entry name" value="SERINE_THREONINE-PROTEIN KINASE YBDM-RELATED"/>
    <property type="match status" value="1"/>
</dbReference>